<feature type="domain" description="Methyltransferase type 11" evidence="5">
    <location>
        <begin position="51"/>
        <end position="146"/>
    </location>
</feature>
<organism evidence="6 7">
    <name type="scientific">Ophiostoma piceae (strain UAMH 11346)</name>
    <name type="common">Sap stain fungus</name>
    <dbReference type="NCBI Taxonomy" id="1262450"/>
    <lineage>
        <taxon>Eukaryota</taxon>
        <taxon>Fungi</taxon>
        <taxon>Dikarya</taxon>
        <taxon>Ascomycota</taxon>
        <taxon>Pezizomycotina</taxon>
        <taxon>Sordariomycetes</taxon>
        <taxon>Sordariomycetidae</taxon>
        <taxon>Ophiostomatales</taxon>
        <taxon>Ophiostomataceae</taxon>
        <taxon>Ophiostoma</taxon>
    </lineage>
</organism>
<evidence type="ECO:0000256" key="3">
    <source>
        <dbReference type="ARBA" id="ARBA00022679"/>
    </source>
</evidence>
<sequence>MSHLAKVADRGFHDASAYDAHRPSYRPEVVSAFLGQLGVLEHTGAAPLKIVEIGAGTGKFTQVLSGKAAEDKVSLDVIAVEPHDQMRAQLIAKNLPHITVVKGHGADLGIVQDATVDAVVIAQAFHWFANAEALAEIRRVLKPGAFVGVIWNIEDYNKPREWTADSPFDQALNDIILSLTHDGSPRFRDSKWQQAFVDAARAGLYAPLDDDRVQWTVTLSPDALWKRLLTLSQIANLPETGPSDDKEAADTSLQPTSRATVHRRVEAATARDDAPRDAQGNVTIHAVTYFAWAQKR</sequence>
<dbReference type="GO" id="GO:0032259">
    <property type="term" value="P:methylation"/>
    <property type="evidence" value="ECO:0007669"/>
    <property type="project" value="UniProtKB-KW"/>
</dbReference>
<dbReference type="OMA" id="WRATFDT"/>
<dbReference type="STRING" id="1262450.S3C6U2"/>
<evidence type="ECO:0000256" key="1">
    <source>
        <dbReference type="ARBA" id="ARBA00008361"/>
    </source>
</evidence>
<dbReference type="PANTHER" id="PTHR44942:SF4">
    <property type="entry name" value="METHYLTRANSFERASE TYPE 11 DOMAIN-CONTAINING PROTEIN"/>
    <property type="match status" value="1"/>
</dbReference>
<dbReference type="AlphaFoldDB" id="S3C6U2"/>
<dbReference type="PANTHER" id="PTHR44942">
    <property type="entry name" value="METHYLTRANSF_11 DOMAIN-CONTAINING PROTEIN"/>
    <property type="match status" value="1"/>
</dbReference>
<evidence type="ECO:0000313" key="6">
    <source>
        <dbReference type="EMBL" id="EPE09219.1"/>
    </source>
</evidence>
<dbReference type="InterPro" id="IPR051052">
    <property type="entry name" value="Diverse_substrate_MTase"/>
</dbReference>
<dbReference type="SUPFAM" id="SSF53335">
    <property type="entry name" value="S-adenosyl-L-methionine-dependent methyltransferases"/>
    <property type="match status" value="1"/>
</dbReference>
<dbReference type="eggNOG" id="KOG3010">
    <property type="taxonomic scope" value="Eukaryota"/>
</dbReference>
<dbReference type="CDD" id="cd02440">
    <property type="entry name" value="AdoMet_MTases"/>
    <property type="match status" value="1"/>
</dbReference>
<dbReference type="EMBL" id="KE148147">
    <property type="protein sequence ID" value="EPE09219.1"/>
    <property type="molecule type" value="Genomic_DNA"/>
</dbReference>
<evidence type="ECO:0000313" key="7">
    <source>
        <dbReference type="Proteomes" id="UP000016923"/>
    </source>
</evidence>
<dbReference type="InterPro" id="IPR029063">
    <property type="entry name" value="SAM-dependent_MTases_sf"/>
</dbReference>
<dbReference type="Proteomes" id="UP000016923">
    <property type="component" value="Unassembled WGS sequence"/>
</dbReference>
<gene>
    <name evidence="6" type="ORF">F503_06995</name>
</gene>
<dbReference type="Pfam" id="PF08241">
    <property type="entry name" value="Methyltransf_11"/>
    <property type="match status" value="1"/>
</dbReference>
<dbReference type="OrthoDB" id="10027013at2759"/>
<accession>S3C6U2</accession>
<keyword evidence="2 6" id="KW-0489">Methyltransferase</keyword>
<keyword evidence="7" id="KW-1185">Reference proteome</keyword>
<dbReference type="HOGENOM" id="CLU_049344_4_0_1"/>
<reference evidence="6 7" key="1">
    <citation type="journal article" date="2013" name="BMC Genomics">
        <title>The genome and transcriptome of the pine saprophyte Ophiostoma piceae, and a comparison with the bark beetle-associated pine pathogen Grosmannia clavigera.</title>
        <authorList>
            <person name="Haridas S."/>
            <person name="Wang Y."/>
            <person name="Lim L."/>
            <person name="Massoumi Alamouti S."/>
            <person name="Jackman S."/>
            <person name="Docking R."/>
            <person name="Robertson G."/>
            <person name="Birol I."/>
            <person name="Bohlmann J."/>
            <person name="Breuil C."/>
        </authorList>
    </citation>
    <scope>NUCLEOTIDE SEQUENCE [LARGE SCALE GENOMIC DNA]</scope>
    <source>
        <strain evidence="6 7">UAMH 11346</strain>
    </source>
</reference>
<feature type="compositionally biased region" description="Basic and acidic residues" evidence="4">
    <location>
        <begin position="263"/>
        <end position="276"/>
    </location>
</feature>
<keyword evidence="3 6" id="KW-0808">Transferase</keyword>
<evidence type="ECO:0000256" key="4">
    <source>
        <dbReference type="SAM" id="MobiDB-lite"/>
    </source>
</evidence>
<dbReference type="GO" id="GO:0008757">
    <property type="term" value="F:S-adenosylmethionine-dependent methyltransferase activity"/>
    <property type="evidence" value="ECO:0007669"/>
    <property type="project" value="InterPro"/>
</dbReference>
<evidence type="ECO:0000256" key="2">
    <source>
        <dbReference type="ARBA" id="ARBA00022603"/>
    </source>
</evidence>
<name>S3C6U2_OPHP1</name>
<evidence type="ECO:0000259" key="5">
    <source>
        <dbReference type="Pfam" id="PF08241"/>
    </source>
</evidence>
<comment type="similarity">
    <text evidence="1">Belongs to the methyltransferase superfamily.</text>
</comment>
<dbReference type="Gene3D" id="3.40.50.150">
    <property type="entry name" value="Vaccinia Virus protein VP39"/>
    <property type="match status" value="1"/>
</dbReference>
<proteinExistence type="inferred from homology"/>
<protein>
    <submittedName>
        <fullName evidence="6">2-heptaprenyl-1 4-naphthoquinone methyltransferase</fullName>
    </submittedName>
</protein>
<dbReference type="InterPro" id="IPR013216">
    <property type="entry name" value="Methyltransf_11"/>
</dbReference>
<feature type="region of interest" description="Disordered" evidence="4">
    <location>
        <begin position="237"/>
        <end position="277"/>
    </location>
</feature>
<dbReference type="VEuPathDB" id="FungiDB:F503_06995"/>